<feature type="signal peptide" evidence="1">
    <location>
        <begin position="1"/>
        <end position="16"/>
    </location>
</feature>
<evidence type="ECO:0008006" key="4">
    <source>
        <dbReference type="Google" id="ProtNLM"/>
    </source>
</evidence>
<dbReference type="Proteomes" id="UP001243330">
    <property type="component" value="Unassembled WGS sequence"/>
</dbReference>
<organism evidence="2 3">
    <name type="scientific">Colletotrichum chrysophilum</name>
    <dbReference type="NCBI Taxonomy" id="1836956"/>
    <lineage>
        <taxon>Eukaryota</taxon>
        <taxon>Fungi</taxon>
        <taxon>Dikarya</taxon>
        <taxon>Ascomycota</taxon>
        <taxon>Pezizomycotina</taxon>
        <taxon>Sordariomycetes</taxon>
        <taxon>Hypocreomycetidae</taxon>
        <taxon>Glomerellales</taxon>
        <taxon>Glomerellaceae</taxon>
        <taxon>Colletotrichum</taxon>
        <taxon>Colletotrichum gloeosporioides species complex</taxon>
    </lineage>
</organism>
<protein>
    <recommendedName>
        <fullName evidence="4">Secreted protein</fullName>
    </recommendedName>
</protein>
<keyword evidence="1" id="KW-0732">Signal</keyword>
<accession>A0AAD9A0E7</accession>
<gene>
    <name evidence="2" type="ORF">CCHR01_19514</name>
</gene>
<evidence type="ECO:0000256" key="1">
    <source>
        <dbReference type="SAM" id="SignalP"/>
    </source>
</evidence>
<proteinExistence type="predicted"/>
<keyword evidence="3" id="KW-1185">Reference proteome</keyword>
<evidence type="ECO:0000313" key="2">
    <source>
        <dbReference type="EMBL" id="KAK1837862.1"/>
    </source>
</evidence>
<reference evidence="2" key="1">
    <citation type="submission" date="2023-01" db="EMBL/GenBank/DDBJ databases">
        <title>Colletotrichum chrysophilum M932 genome sequence.</title>
        <authorList>
            <person name="Baroncelli R."/>
        </authorList>
    </citation>
    <scope>NUCLEOTIDE SEQUENCE</scope>
    <source>
        <strain evidence="2">M932</strain>
    </source>
</reference>
<evidence type="ECO:0000313" key="3">
    <source>
        <dbReference type="Proteomes" id="UP001243330"/>
    </source>
</evidence>
<dbReference type="EMBL" id="JAQOWY010000980">
    <property type="protein sequence ID" value="KAK1837862.1"/>
    <property type="molecule type" value="Genomic_DNA"/>
</dbReference>
<feature type="chain" id="PRO_5041960815" description="Secreted protein" evidence="1">
    <location>
        <begin position="17"/>
        <end position="65"/>
    </location>
</feature>
<comment type="caution">
    <text evidence="2">The sequence shown here is derived from an EMBL/GenBank/DDBJ whole genome shotgun (WGS) entry which is preliminary data.</text>
</comment>
<dbReference type="AlphaFoldDB" id="A0AAD9A0E7"/>
<sequence>MAVVGMLKWWACLARCRLMLLRGSMSSDRSRTPSTQVGVPLCRSSVARFLFLMQCRETGTGDGSP</sequence>
<name>A0AAD9A0E7_9PEZI</name>